<dbReference type="RefSeq" id="YP_009591547.1">
    <property type="nucleotide sequence ID" value="NC_041850.1"/>
</dbReference>
<reference evidence="1 2" key="1">
    <citation type="journal article" date="2012" name="J. Virol.">
        <title>Complete Genome Sequences of 138 Mycobacteriophages.</title>
        <authorList>
            <consortium name="the Science Education Alliance Phage Hunters Advancing Genomics and Evolutionary Science Program"/>
            <consortium name="the KwaZulu-Natal Research Institute for Tuberculosis and HIV Mycobacterial Genetics Course Students"/>
            <consortium name="the Phage Hunters Integrating Research and Education Program"/>
            <person name="Hatfull G.F."/>
        </authorList>
    </citation>
    <scope>NUCLEOTIDE SEQUENCE [LARGE SCALE GENOMIC DNA]</scope>
</reference>
<evidence type="ECO:0000313" key="2">
    <source>
        <dbReference type="Proteomes" id="UP000000698"/>
    </source>
</evidence>
<accession>G1JWM7</accession>
<organism evidence="1 2">
    <name type="scientific">Mycobacterium phage Eureka</name>
    <dbReference type="NCBI Taxonomy" id="2922993"/>
    <lineage>
        <taxon>Viruses</taxon>
        <taxon>Duplodnaviria</taxon>
        <taxon>Heunggongvirae</taxon>
        <taxon>Uroviricota</taxon>
        <taxon>Caudoviricetes</taxon>
        <taxon>Kostyavirus</taxon>
        <taxon>Kostyavirus eureka</taxon>
    </lineage>
</organism>
<dbReference type="GeneID" id="40067008"/>
<keyword evidence="2" id="KW-1185">Reference proteome</keyword>
<evidence type="ECO:0000313" key="1">
    <source>
        <dbReference type="EMBL" id="AEL98025.1"/>
    </source>
</evidence>
<proteinExistence type="predicted"/>
<dbReference type="EMBL" id="JN412590">
    <property type="protein sequence ID" value="AEL98025.1"/>
    <property type="molecule type" value="Genomic_DNA"/>
</dbReference>
<name>G1JWM7_9CAUD</name>
<dbReference type="Proteomes" id="UP000000698">
    <property type="component" value="Segment"/>
</dbReference>
<sequence length="91" mass="9913">MGFMIETPREMIKQNAPGAVGITNVVLWVRLTKHQNPYISDPRPYGLLKITEVGLDGQIIKAVFSEGGTSAFVSLNDPGFRNTAFEYAGGL</sequence>
<protein>
    <submittedName>
        <fullName evidence="1">Uncharacterized protein</fullName>
    </submittedName>
</protein>
<gene>
    <name evidence="1" type="primary">7</name>
    <name evidence="1" type="ORF">EUREKA_7</name>
</gene>